<dbReference type="AlphaFoldDB" id="A0A2P2N452"/>
<proteinExistence type="predicted"/>
<reference evidence="2" key="1">
    <citation type="submission" date="2018-02" db="EMBL/GenBank/DDBJ databases">
        <title>Rhizophora mucronata_Transcriptome.</title>
        <authorList>
            <person name="Meera S.P."/>
            <person name="Sreeshan A."/>
            <person name="Augustine A."/>
        </authorList>
    </citation>
    <scope>NUCLEOTIDE SEQUENCE</scope>
    <source>
        <tissue evidence="2">Leaf</tissue>
    </source>
</reference>
<sequence length="43" mass="5137">MGHKILRPQLPHTYTIFKTPPNYSDNLRKEPENPKINLNNYEN</sequence>
<feature type="region of interest" description="Disordered" evidence="1">
    <location>
        <begin position="16"/>
        <end position="43"/>
    </location>
</feature>
<evidence type="ECO:0000313" key="2">
    <source>
        <dbReference type="EMBL" id="MBX37254.1"/>
    </source>
</evidence>
<dbReference type="EMBL" id="GGEC01056770">
    <property type="protein sequence ID" value="MBX37254.1"/>
    <property type="molecule type" value="Transcribed_RNA"/>
</dbReference>
<accession>A0A2P2N452</accession>
<organism evidence="2">
    <name type="scientific">Rhizophora mucronata</name>
    <name type="common">Asiatic mangrove</name>
    <dbReference type="NCBI Taxonomy" id="61149"/>
    <lineage>
        <taxon>Eukaryota</taxon>
        <taxon>Viridiplantae</taxon>
        <taxon>Streptophyta</taxon>
        <taxon>Embryophyta</taxon>
        <taxon>Tracheophyta</taxon>
        <taxon>Spermatophyta</taxon>
        <taxon>Magnoliopsida</taxon>
        <taxon>eudicotyledons</taxon>
        <taxon>Gunneridae</taxon>
        <taxon>Pentapetalae</taxon>
        <taxon>rosids</taxon>
        <taxon>fabids</taxon>
        <taxon>Malpighiales</taxon>
        <taxon>Rhizophoraceae</taxon>
        <taxon>Rhizophora</taxon>
    </lineage>
</organism>
<evidence type="ECO:0000256" key="1">
    <source>
        <dbReference type="SAM" id="MobiDB-lite"/>
    </source>
</evidence>
<name>A0A2P2N452_RHIMU</name>
<protein>
    <submittedName>
        <fullName evidence="2">Uncharacterized protein</fullName>
    </submittedName>
</protein>